<dbReference type="EMBL" id="PXOF01000143">
    <property type="protein sequence ID" value="RGP62694.1"/>
    <property type="molecule type" value="Genomic_DNA"/>
</dbReference>
<feature type="chain" id="PRO_5017357594" evidence="1">
    <location>
        <begin position="23"/>
        <end position="242"/>
    </location>
</feature>
<keyword evidence="3" id="KW-1185">Reference proteome</keyword>
<gene>
    <name evidence="2" type="ORF">FSPOR_9081</name>
</gene>
<dbReference type="AlphaFoldDB" id="A0A395RRQ9"/>
<accession>A0A395RRQ9</accession>
<protein>
    <submittedName>
        <fullName evidence="2">Uncharacterized protein</fullName>
    </submittedName>
</protein>
<comment type="caution">
    <text evidence="2">The sequence shown here is derived from an EMBL/GenBank/DDBJ whole genome shotgun (WGS) entry which is preliminary data.</text>
</comment>
<evidence type="ECO:0000313" key="3">
    <source>
        <dbReference type="Proteomes" id="UP000266152"/>
    </source>
</evidence>
<name>A0A395RRQ9_FUSSP</name>
<keyword evidence="1" id="KW-0732">Signal</keyword>
<feature type="signal peptide" evidence="1">
    <location>
        <begin position="1"/>
        <end position="22"/>
    </location>
</feature>
<dbReference type="Proteomes" id="UP000266152">
    <property type="component" value="Unassembled WGS sequence"/>
</dbReference>
<organism evidence="2 3">
    <name type="scientific">Fusarium sporotrichioides</name>
    <dbReference type="NCBI Taxonomy" id="5514"/>
    <lineage>
        <taxon>Eukaryota</taxon>
        <taxon>Fungi</taxon>
        <taxon>Dikarya</taxon>
        <taxon>Ascomycota</taxon>
        <taxon>Pezizomycotina</taxon>
        <taxon>Sordariomycetes</taxon>
        <taxon>Hypocreomycetidae</taxon>
        <taxon>Hypocreales</taxon>
        <taxon>Nectriaceae</taxon>
        <taxon>Fusarium</taxon>
    </lineage>
</organism>
<evidence type="ECO:0000313" key="2">
    <source>
        <dbReference type="EMBL" id="RGP62694.1"/>
    </source>
</evidence>
<proteinExistence type="predicted"/>
<evidence type="ECO:0000256" key="1">
    <source>
        <dbReference type="SAM" id="SignalP"/>
    </source>
</evidence>
<sequence length="242" mass="25523">MRFANVVSAFVAHVLMTSGPSASPCKPSTASSVSTSIIETTSYHTTSTAVASPSIVETYSATRANTETITGAAGETTTWVTDVSSAIPSSIASDASEPIPTFKLVAANAAVQTEVNGETLKFKTSYTRLLIIRPVAHASGDFETGYFSVEPLTNRLKMGNVFVIAPASPNGSLGTATDDYRAKYVICTPPLVVGQKLSCVAENSDRDQWMINTGAENSLFIRSGEEELGPDDSFDFVDMVVG</sequence>
<reference evidence="2 3" key="1">
    <citation type="journal article" date="2018" name="PLoS Pathog.">
        <title>Evolution of structural diversity of trichothecenes, a family of toxins produced by plant pathogenic and entomopathogenic fungi.</title>
        <authorList>
            <person name="Proctor R.H."/>
            <person name="McCormick S.P."/>
            <person name="Kim H.S."/>
            <person name="Cardoza R.E."/>
            <person name="Stanley A.M."/>
            <person name="Lindo L."/>
            <person name="Kelly A."/>
            <person name="Brown D.W."/>
            <person name="Lee T."/>
            <person name="Vaughan M.M."/>
            <person name="Alexander N.J."/>
            <person name="Busman M."/>
            <person name="Gutierrez S."/>
        </authorList>
    </citation>
    <scope>NUCLEOTIDE SEQUENCE [LARGE SCALE GENOMIC DNA]</scope>
    <source>
        <strain evidence="2 3">NRRL 3299</strain>
    </source>
</reference>